<gene>
    <name evidence="3" type="ORF">BIZ92_21805</name>
</gene>
<evidence type="ECO:0000313" key="3">
    <source>
        <dbReference type="EMBL" id="OMG90282.1"/>
    </source>
</evidence>
<sequence length="152" mass="15082">MHTPVTFTRRSAATRRALVWLAAGLLVFQSLVASAALGGALPAVAGQGASVILCTASGPRVVALDDVDAVGAATPAQAAGHLTSHVAGGTLPHCCAASCAMLTGAGPPAFAGLAWRLPRQPAALPRASQPGPCPRGATAWLPQQSRAPPRAA</sequence>
<feature type="region of interest" description="Disordered" evidence="1">
    <location>
        <begin position="123"/>
        <end position="152"/>
    </location>
</feature>
<evidence type="ECO:0008006" key="5">
    <source>
        <dbReference type="Google" id="ProtNLM"/>
    </source>
</evidence>
<dbReference type="AlphaFoldDB" id="A0A1R1JWE9"/>
<feature type="signal peptide" evidence="2">
    <location>
        <begin position="1"/>
        <end position="35"/>
    </location>
</feature>
<dbReference type="RefSeq" id="WP_076410362.1">
    <property type="nucleotide sequence ID" value="NZ_AP028040.1"/>
</dbReference>
<reference evidence="3 4" key="1">
    <citation type="submission" date="2016-09" db="EMBL/GenBank/DDBJ databases">
        <title>Phylogenomics of Achromobacter.</title>
        <authorList>
            <person name="Jeukens J."/>
            <person name="Freschi L."/>
            <person name="Vincent A.T."/>
            <person name="Emond-Rheault J.-G."/>
            <person name="Kukavica-Ibrulj I."/>
            <person name="Charette S.J."/>
            <person name="Levesque R.C."/>
        </authorList>
    </citation>
    <scope>NUCLEOTIDE SEQUENCE [LARGE SCALE GENOMIC DNA]</scope>
    <source>
        <strain evidence="3 4">AUS488</strain>
    </source>
</reference>
<feature type="chain" id="PRO_5013362942" description="DUF2946 domain-containing protein" evidence="2">
    <location>
        <begin position="36"/>
        <end position="152"/>
    </location>
</feature>
<evidence type="ECO:0000313" key="4">
    <source>
        <dbReference type="Proteomes" id="UP000187251"/>
    </source>
</evidence>
<keyword evidence="2" id="KW-0732">Signal</keyword>
<comment type="caution">
    <text evidence="3">The sequence shown here is derived from an EMBL/GenBank/DDBJ whole genome shotgun (WGS) entry which is preliminary data.</text>
</comment>
<protein>
    <recommendedName>
        <fullName evidence="5">DUF2946 domain-containing protein</fullName>
    </recommendedName>
</protein>
<organism evidence="3 4">
    <name type="scientific">Alcaligenes xylosoxydans xylosoxydans</name>
    <name type="common">Achromobacter xylosoxidans</name>
    <dbReference type="NCBI Taxonomy" id="85698"/>
    <lineage>
        <taxon>Bacteria</taxon>
        <taxon>Pseudomonadati</taxon>
        <taxon>Pseudomonadota</taxon>
        <taxon>Betaproteobacteria</taxon>
        <taxon>Burkholderiales</taxon>
        <taxon>Alcaligenaceae</taxon>
        <taxon>Achromobacter</taxon>
    </lineage>
</organism>
<dbReference type="OrthoDB" id="8667410at2"/>
<accession>A0A1R1JWE9</accession>
<evidence type="ECO:0000256" key="2">
    <source>
        <dbReference type="SAM" id="SignalP"/>
    </source>
</evidence>
<dbReference type="Proteomes" id="UP000187251">
    <property type="component" value="Unassembled WGS sequence"/>
</dbReference>
<proteinExistence type="predicted"/>
<name>A0A1R1JWE9_ALCXX</name>
<dbReference type="EMBL" id="MJMN01000007">
    <property type="protein sequence ID" value="OMG90282.1"/>
    <property type="molecule type" value="Genomic_DNA"/>
</dbReference>
<evidence type="ECO:0000256" key="1">
    <source>
        <dbReference type="SAM" id="MobiDB-lite"/>
    </source>
</evidence>